<dbReference type="STRING" id="41431.PCC8801_3297"/>
<dbReference type="AlphaFoldDB" id="B7JZ57"/>
<organism evidence="1 2">
    <name type="scientific">Rippkaea orientalis (strain PCC 8801 / RF-1)</name>
    <name type="common">Cyanothece sp. (strain PCC 8801)</name>
    <dbReference type="NCBI Taxonomy" id="41431"/>
    <lineage>
        <taxon>Bacteria</taxon>
        <taxon>Bacillati</taxon>
        <taxon>Cyanobacteriota</taxon>
        <taxon>Cyanophyceae</taxon>
        <taxon>Oscillatoriophycideae</taxon>
        <taxon>Chroococcales</taxon>
        <taxon>Aphanothecaceae</taxon>
        <taxon>Rippkaea</taxon>
        <taxon>Rippkaea orientalis</taxon>
    </lineage>
</organism>
<evidence type="ECO:0000313" key="1">
    <source>
        <dbReference type="EMBL" id="ACK67268.1"/>
    </source>
</evidence>
<proteinExistence type="predicted"/>
<dbReference type="KEGG" id="cyp:PCC8801_3297"/>
<keyword evidence="2" id="KW-1185">Reference proteome</keyword>
<name>B7JZ57_RIPO1</name>
<reference evidence="2" key="1">
    <citation type="journal article" date="2011" name="MBio">
        <title>Novel metabolic attributes of the genus Cyanothece, comprising a group of unicellular nitrogen-fixing Cyanobacteria.</title>
        <authorList>
            <person name="Bandyopadhyay A."/>
            <person name="Elvitigala T."/>
            <person name="Welsh E."/>
            <person name="Stockel J."/>
            <person name="Liberton M."/>
            <person name="Min H."/>
            <person name="Sherman L.A."/>
            <person name="Pakrasi H.B."/>
        </authorList>
    </citation>
    <scope>NUCLEOTIDE SEQUENCE [LARGE SCALE GENOMIC DNA]</scope>
    <source>
        <strain evidence="2">PCC 8801</strain>
    </source>
</reference>
<dbReference type="Proteomes" id="UP000008204">
    <property type="component" value="Chromosome"/>
</dbReference>
<dbReference type="HOGENOM" id="CLU_3167089_0_0_3"/>
<sequence>MGYSFLESGLGSIKDKQKSWTNPDKVTTITPILKTINITQRLKIKAR</sequence>
<evidence type="ECO:0000313" key="2">
    <source>
        <dbReference type="Proteomes" id="UP000008204"/>
    </source>
</evidence>
<dbReference type="EMBL" id="CP001287">
    <property type="protein sequence ID" value="ACK67268.1"/>
    <property type="molecule type" value="Genomic_DNA"/>
</dbReference>
<protein>
    <submittedName>
        <fullName evidence="1">Uncharacterized protein</fullName>
    </submittedName>
</protein>
<accession>B7JZ57</accession>
<gene>
    <name evidence="1" type="ordered locus">PCC8801_3297</name>
</gene>